<organism evidence="1 2">
    <name type="scientific">Echinops telfairi</name>
    <name type="common">Lesser hedgehog tenrec</name>
    <dbReference type="NCBI Taxonomy" id="9371"/>
    <lineage>
        <taxon>Eukaryota</taxon>
        <taxon>Metazoa</taxon>
        <taxon>Chordata</taxon>
        <taxon>Craniata</taxon>
        <taxon>Vertebrata</taxon>
        <taxon>Euteleostomi</taxon>
        <taxon>Mammalia</taxon>
        <taxon>Eutheria</taxon>
        <taxon>Afrotheria</taxon>
        <taxon>Tenrecidae</taxon>
        <taxon>Tenrecinae</taxon>
        <taxon>Echinops</taxon>
    </lineage>
</organism>
<name>A0AC55D9R0_ECHTE</name>
<proteinExistence type="predicted"/>
<dbReference type="RefSeq" id="XP_045148481.1">
    <property type="nucleotide sequence ID" value="XM_045292546.1"/>
</dbReference>
<sequence length="677" mass="78567">MALFQEVLSFKDVAVEFSQEEWDCLDPAQRTLYWDVMLENYSNLVSLVSLSEMNIISILRKGAAEEPWTVENKVKTVRNPDVSPCMTEELPPKEIINEGKLLQTVMLERPDYPGIEDFDFRQVRQNAPEFESQWGDEERNGKGVIMTCDNETPVRREPHTTRREGNKCMPCFENKIELSFQSRLSELQHRYHPGEKVYECWQVEKSTNNSSVLPFQRSPPTLNTNIFNEYGEVFMHPSLLKQQHPKTHLTEQLYNYEYGMDFSQRSLFTNLQGIHSVQRLYKGNECDKAFHCGSKITKTGETPYKCEVCGKFFRQNSNLANHLRIHTGEKPYKCSECGKAFRWRSVLTKHVRIHTGEKPYKCIVCEKAFIQRANLVKHHRIHTGEKPYKCNECGKAFINKSSLVEHQRIHTGEKPYKCNHCGKAFKWGSNLTSHLRTHNGEKLFKCNVCGKFFTQNSSLITHYRIHTGEKPYECNYCGKAFIHNSSLVEHQRIHTGEKPYKCSQCSKTFKWGSVFAKHQRIHTGEKPYKCNVCGKLFTQSSSLTTHYRIHTGEKPYECNECGQAFIHSSSLVYHQKIHIGEKHCKRVQCAQTFTQSTSFMENQKNHAGEELCKCDECGKEFIHSYQSVNERLRTGEKRYKCNECWKAHFSLDIRESIIEQNLIDVKYVAESLGGANS</sequence>
<gene>
    <name evidence="2" type="primary">LOC123521964</name>
</gene>
<accession>A0AC55D9R0</accession>
<reference evidence="2" key="1">
    <citation type="submission" date="2025-08" db="UniProtKB">
        <authorList>
            <consortium name="RefSeq"/>
        </authorList>
    </citation>
    <scope>IDENTIFICATION</scope>
</reference>
<keyword evidence="1" id="KW-1185">Reference proteome</keyword>
<evidence type="ECO:0000313" key="2">
    <source>
        <dbReference type="RefSeq" id="XP_045148481.1"/>
    </source>
</evidence>
<protein>
    <submittedName>
        <fullName evidence="2">Zinc finger protein 160-like isoform X2</fullName>
    </submittedName>
</protein>
<evidence type="ECO:0000313" key="1">
    <source>
        <dbReference type="Proteomes" id="UP000694863"/>
    </source>
</evidence>
<dbReference type="Proteomes" id="UP000694863">
    <property type="component" value="Unplaced"/>
</dbReference>